<dbReference type="EMBL" id="CP090978">
    <property type="protein sequence ID" value="UJF35873.1"/>
    <property type="molecule type" value="Genomic_DNA"/>
</dbReference>
<name>A0ABY3SP92_9BACL</name>
<evidence type="ECO:0000313" key="11">
    <source>
        <dbReference type="EMBL" id="UJF35873.1"/>
    </source>
</evidence>
<dbReference type="PANTHER" id="PTHR36835:SF1">
    <property type="entry name" value="CYTOCHROME BO(3) UBIQUINOL OXIDASE SUBUNIT 4"/>
    <property type="match status" value="1"/>
</dbReference>
<dbReference type="InterPro" id="IPR050968">
    <property type="entry name" value="Cytochrome_c_oxidase_bac_sub4"/>
</dbReference>
<evidence type="ECO:0000313" key="12">
    <source>
        <dbReference type="Proteomes" id="UP001649230"/>
    </source>
</evidence>
<evidence type="ECO:0000256" key="7">
    <source>
        <dbReference type="ARBA" id="ARBA00022989"/>
    </source>
</evidence>
<gene>
    <name evidence="11" type="primary">cyoD</name>
    <name evidence="11" type="ORF">L0M14_12790</name>
</gene>
<dbReference type="RefSeq" id="WP_235122430.1">
    <property type="nucleotide sequence ID" value="NZ_CP090978.1"/>
</dbReference>
<dbReference type="InterPro" id="IPR005171">
    <property type="entry name" value="Cyt_c_oxidase_su4_prok"/>
</dbReference>
<evidence type="ECO:0000256" key="6">
    <source>
        <dbReference type="ARBA" id="ARBA00022982"/>
    </source>
</evidence>
<evidence type="ECO:0000256" key="2">
    <source>
        <dbReference type="ARBA" id="ARBA00008079"/>
    </source>
</evidence>
<keyword evidence="3" id="KW-0813">Transport</keyword>
<evidence type="ECO:0000256" key="4">
    <source>
        <dbReference type="ARBA" id="ARBA00022475"/>
    </source>
</evidence>
<keyword evidence="9 10" id="KW-0472">Membrane</keyword>
<dbReference type="Proteomes" id="UP001649230">
    <property type="component" value="Chromosome"/>
</dbReference>
<proteinExistence type="inferred from homology"/>
<sequence>MAQSQSGSHHHESHGSMKSYVIGFVLSIVLTIIPLVVVMNHMLTKTGTVFLILVMAVLQFVVQLFFFMHIREGENARWNVMALIFGLVILLTIVAGSIWIMTYNQVVH</sequence>
<evidence type="ECO:0000256" key="9">
    <source>
        <dbReference type="ARBA" id="ARBA00023136"/>
    </source>
</evidence>
<keyword evidence="6" id="KW-0249">Electron transport</keyword>
<comment type="similarity">
    <text evidence="2">Belongs to the cytochrome c oxidase bacterial subunit 4 family.</text>
</comment>
<reference evidence="11 12" key="1">
    <citation type="journal article" date="2024" name="Int. J. Syst. Evol. Microbiol.">
        <title>Paenibacillus hexagrammi sp. nov., a novel bacterium isolated from the gut content of Hexagrammos agrammus.</title>
        <authorList>
            <person name="Jung H.K."/>
            <person name="Kim D.G."/>
            <person name="Zin H."/>
            <person name="Park J."/>
            <person name="Jung H."/>
            <person name="Kim Y.O."/>
            <person name="Kong H.J."/>
            <person name="Kim J.W."/>
            <person name="Kim Y.S."/>
        </authorList>
    </citation>
    <scope>NUCLEOTIDE SEQUENCE [LARGE SCALE GENOMIC DNA]</scope>
    <source>
        <strain evidence="11 12">YPD9-1</strain>
    </source>
</reference>
<evidence type="ECO:0000256" key="1">
    <source>
        <dbReference type="ARBA" id="ARBA00004651"/>
    </source>
</evidence>
<protein>
    <submittedName>
        <fullName evidence="11">Cytochrome o ubiquinol oxidase subunit IV</fullName>
    </submittedName>
</protein>
<evidence type="ECO:0000256" key="8">
    <source>
        <dbReference type="ARBA" id="ARBA00023002"/>
    </source>
</evidence>
<dbReference type="NCBIfam" id="TIGR02847">
    <property type="entry name" value="CyoD"/>
    <property type="match status" value="1"/>
</dbReference>
<dbReference type="InterPro" id="IPR014210">
    <property type="entry name" value="Cyt_o_ubiqinol_oxidase_su4"/>
</dbReference>
<organism evidence="11 12">
    <name type="scientific">Paenibacillus hexagrammi</name>
    <dbReference type="NCBI Taxonomy" id="2908839"/>
    <lineage>
        <taxon>Bacteria</taxon>
        <taxon>Bacillati</taxon>
        <taxon>Bacillota</taxon>
        <taxon>Bacilli</taxon>
        <taxon>Bacillales</taxon>
        <taxon>Paenibacillaceae</taxon>
        <taxon>Paenibacillus</taxon>
    </lineage>
</organism>
<keyword evidence="7 10" id="KW-1133">Transmembrane helix</keyword>
<evidence type="ECO:0000256" key="5">
    <source>
        <dbReference type="ARBA" id="ARBA00022692"/>
    </source>
</evidence>
<dbReference type="PANTHER" id="PTHR36835">
    <property type="entry name" value="CYTOCHROME BO(3) UBIQUINOL OXIDASE SUBUNIT 4"/>
    <property type="match status" value="1"/>
</dbReference>
<keyword evidence="4" id="KW-1003">Cell membrane</keyword>
<feature type="transmembrane region" description="Helical" evidence="10">
    <location>
        <begin position="80"/>
        <end position="101"/>
    </location>
</feature>
<accession>A0ABY3SP92</accession>
<comment type="subcellular location">
    <subcellularLocation>
        <location evidence="1">Cell membrane</location>
        <topology evidence="1">Multi-pass membrane protein</topology>
    </subcellularLocation>
</comment>
<keyword evidence="8" id="KW-0560">Oxidoreductase</keyword>
<dbReference type="Pfam" id="PF03626">
    <property type="entry name" value="COX4_pro"/>
    <property type="match status" value="1"/>
</dbReference>
<evidence type="ECO:0000256" key="3">
    <source>
        <dbReference type="ARBA" id="ARBA00022448"/>
    </source>
</evidence>
<keyword evidence="5 10" id="KW-0812">Transmembrane</keyword>
<feature type="transmembrane region" description="Helical" evidence="10">
    <location>
        <begin position="49"/>
        <end position="68"/>
    </location>
</feature>
<feature type="transmembrane region" description="Helical" evidence="10">
    <location>
        <begin position="20"/>
        <end position="43"/>
    </location>
</feature>
<evidence type="ECO:0000256" key="10">
    <source>
        <dbReference type="SAM" id="Phobius"/>
    </source>
</evidence>
<keyword evidence="12" id="KW-1185">Reference proteome</keyword>